<reference evidence="1 2" key="1">
    <citation type="submission" date="2019-12" db="EMBL/GenBank/DDBJ databases">
        <title>Paenibacillus sp. nov., an endophytic bacterium isolated from the stem of Dendrobium.</title>
        <authorList>
            <person name="Zhao R."/>
        </authorList>
    </citation>
    <scope>NUCLEOTIDE SEQUENCE [LARGE SCALE GENOMIC DNA]</scope>
    <source>
        <strain evidence="1 2">HJL G12</strain>
    </source>
</reference>
<protein>
    <submittedName>
        <fullName evidence="1">DUF3139 domain-containing protein</fullName>
    </submittedName>
</protein>
<dbReference type="RefSeq" id="WP_237391723.1">
    <property type="nucleotide sequence ID" value="NZ_WUBI01000001.1"/>
</dbReference>
<proteinExistence type="predicted"/>
<evidence type="ECO:0000313" key="1">
    <source>
        <dbReference type="EMBL" id="MWV44305.1"/>
    </source>
</evidence>
<dbReference type="AlphaFoldDB" id="A0A7X3IIF5"/>
<evidence type="ECO:0000313" key="2">
    <source>
        <dbReference type="Proteomes" id="UP000460318"/>
    </source>
</evidence>
<sequence>MKKIWMPVALLILLMLGFGAGTLYSDYVKVNAAVKESLERRTMEYLKKQGYPPEQYTMKTLKGVKFDGMKDYHVDVQFTDEPGHHYDYGEDNDGNMIQYGYNGTKHIEQ</sequence>
<keyword evidence="2" id="KW-1185">Reference proteome</keyword>
<accession>A0A7X3IIF5</accession>
<organism evidence="1 2">
    <name type="scientific">Paenibacillus dendrobii</name>
    <dbReference type="NCBI Taxonomy" id="2691084"/>
    <lineage>
        <taxon>Bacteria</taxon>
        <taxon>Bacillati</taxon>
        <taxon>Bacillota</taxon>
        <taxon>Bacilli</taxon>
        <taxon>Bacillales</taxon>
        <taxon>Paenibacillaceae</taxon>
        <taxon>Paenibacillus</taxon>
    </lineage>
</organism>
<name>A0A7X3IIF5_9BACL</name>
<dbReference type="Proteomes" id="UP000460318">
    <property type="component" value="Unassembled WGS sequence"/>
</dbReference>
<comment type="caution">
    <text evidence="1">The sequence shown here is derived from an EMBL/GenBank/DDBJ whole genome shotgun (WGS) entry which is preliminary data.</text>
</comment>
<gene>
    <name evidence="1" type="ORF">GRF59_11755</name>
</gene>
<dbReference type="EMBL" id="WUBI01000001">
    <property type="protein sequence ID" value="MWV44305.1"/>
    <property type="molecule type" value="Genomic_DNA"/>
</dbReference>